<evidence type="ECO:0000313" key="6">
    <source>
        <dbReference type="Proteomes" id="UP000245946"/>
    </source>
</evidence>
<dbReference type="SUPFAM" id="SSF51905">
    <property type="entry name" value="FAD/NAD(P)-binding domain"/>
    <property type="match status" value="1"/>
</dbReference>
<dbReference type="Gene3D" id="3.50.50.60">
    <property type="entry name" value="FAD/NAD(P)-binding domain"/>
    <property type="match status" value="1"/>
</dbReference>
<dbReference type="PANTHER" id="PTHR46720:SF3">
    <property type="entry name" value="FAD-BINDING DOMAIN-CONTAINING PROTEIN-RELATED"/>
    <property type="match status" value="1"/>
</dbReference>
<evidence type="ECO:0000256" key="3">
    <source>
        <dbReference type="ARBA" id="ARBA00023002"/>
    </source>
</evidence>
<evidence type="ECO:0000259" key="4">
    <source>
        <dbReference type="Pfam" id="PF01494"/>
    </source>
</evidence>
<dbReference type="GO" id="GO:0016491">
    <property type="term" value="F:oxidoreductase activity"/>
    <property type="evidence" value="ECO:0007669"/>
    <property type="project" value="UniProtKB-KW"/>
</dbReference>
<dbReference type="GO" id="GO:0044550">
    <property type="term" value="P:secondary metabolite biosynthetic process"/>
    <property type="evidence" value="ECO:0007669"/>
    <property type="project" value="TreeGrafter"/>
</dbReference>
<dbReference type="InterPro" id="IPR036188">
    <property type="entry name" value="FAD/NAD-bd_sf"/>
</dbReference>
<feature type="domain" description="FAD-binding" evidence="4">
    <location>
        <begin position="11"/>
        <end position="237"/>
    </location>
</feature>
<proteinExistence type="predicted"/>
<keyword evidence="2" id="KW-0274">FAD</keyword>
<keyword evidence="3" id="KW-0560">Oxidoreductase</keyword>
<dbReference type="AlphaFoldDB" id="A0A316ZG56"/>
<organism evidence="5 6">
    <name type="scientific">Tilletiopsis washingtonensis</name>
    <dbReference type="NCBI Taxonomy" id="58919"/>
    <lineage>
        <taxon>Eukaryota</taxon>
        <taxon>Fungi</taxon>
        <taxon>Dikarya</taxon>
        <taxon>Basidiomycota</taxon>
        <taxon>Ustilaginomycotina</taxon>
        <taxon>Exobasidiomycetes</taxon>
        <taxon>Entylomatales</taxon>
        <taxon>Entylomatales incertae sedis</taxon>
        <taxon>Tilletiopsis</taxon>
    </lineage>
</organism>
<reference evidence="5 6" key="1">
    <citation type="journal article" date="2018" name="Mol. Biol. Evol.">
        <title>Broad Genomic Sampling Reveals a Smut Pathogenic Ancestry of the Fungal Clade Ustilaginomycotina.</title>
        <authorList>
            <person name="Kijpornyongpan T."/>
            <person name="Mondo S.J."/>
            <person name="Barry K."/>
            <person name="Sandor L."/>
            <person name="Lee J."/>
            <person name="Lipzen A."/>
            <person name="Pangilinan J."/>
            <person name="LaButti K."/>
            <person name="Hainaut M."/>
            <person name="Henrissat B."/>
            <person name="Grigoriev I.V."/>
            <person name="Spatafora J.W."/>
            <person name="Aime M.C."/>
        </authorList>
    </citation>
    <scope>NUCLEOTIDE SEQUENCE [LARGE SCALE GENOMIC DNA]</scope>
    <source>
        <strain evidence="5 6">MCA 4186</strain>
    </source>
</reference>
<dbReference type="PRINTS" id="PR00420">
    <property type="entry name" value="RNGMNOXGNASE"/>
</dbReference>
<dbReference type="SUPFAM" id="SSF54373">
    <property type="entry name" value="FAD-linked reductases, C-terminal domain"/>
    <property type="match status" value="1"/>
</dbReference>
<dbReference type="OrthoDB" id="417877at2759"/>
<dbReference type="Proteomes" id="UP000245946">
    <property type="component" value="Unassembled WGS sequence"/>
</dbReference>
<dbReference type="InterPro" id="IPR002938">
    <property type="entry name" value="FAD-bd"/>
</dbReference>
<protein>
    <submittedName>
        <fullName evidence="5">FAD/NAD(P)-binding domain-containing protein</fullName>
    </submittedName>
</protein>
<dbReference type="Pfam" id="PF01494">
    <property type="entry name" value="FAD_binding_3"/>
    <property type="match status" value="1"/>
</dbReference>
<dbReference type="GO" id="GO:0071949">
    <property type="term" value="F:FAD binding"/>
    <property type="evidence" value="ECO:0007669"/>
    <property type="project" value="InterPro"/>
</dbReference>
<evidence type="ECO:0000313" key="5">
    <source>
        <dbReference type="EMBL" id="PWN99984.1"/>
    </source>
</evidence>
<dbReference type="RefSeq" id="XP_025600263.1">
    <property type="nucleotide sequence ID" value="XM_025745005.1"/>
</dbReference>
<keyword evidence="6" id="KW-1185">Reference proteome</keyword>
<sequence length="302" mass="33086">MAPSTEHGALRVAIVGGGIGGLACALGLARAGVHVRLFESAPAFQEIGAGISFGLNAQHALEQLGLGAEFQQLATQIPTGQWFQWRCGEGNSDSSSAHALLGETRSPHGNTSCHRAEFLDRLAGLLPQEVARFGHRLETVSMPDAQGLQVLRFKNGEEYRAHVVIGADGIHSKAREILAERKEIGEAKLKWSGTWAYRGLIPTDKFKAAVGNKHGELFATTPQMFLGRDRHILIFPIAKGATINVVGFRTDRSRWPRRPDFPLGDAWTQETTQKDMLDDFAGWGEEMLSIMKVRGRGRARER</sequence>
<evidence type="ECO:0000256" key="2">
    <source>
        <dbReference type="ARBA" id="ARBA00022827"/>
    </source>
</evidence>
<accession>A0A316ZG56</accession>
<keyword evidence="1" id="KW-0285">Flavoprotein</keyword>
<evidence type="ECO:0000256" key="1">
    <source>
        <dbReference type="ARBA" id="ARBA00022630"/>
    </source>
</evidence>
<name>A0A316ZG56_9BASI</name>
<dbReference type="STRING" id="58919.A0A316ZG56"/>
<dbReference type="InterPro" id="IPR051104">
    <property type="entry name" value="FAD_monoxygenase"/>
</dbReference>
<dbReference type="EMBL" id="KZ819286">
    <property type="protein sequence ID" value="PWN99984.1"/>
    <property type="molecule type" value="Genomic_DNA"/>
</dbReference>
<dbReference type="GeneID" id="37272549"/>
<dbReference type="PANTHER" id="PTHR46720">
    <property type="entry name" value="HYDROXYLASE, PUTATIVE (AFU_ORTHOLOGUE AFUA_3G01460)-RELATED"/>
    <property type="match status" value="1"/>
</dbReference>
<gene>
    <name evidence="5" type="ORF">FA09DRAFT_358756</name>
</gene>